<feature type="transmembrane region" description="Helical" evidence="8">
    <location>
        <begin position="122"/>
        <end position="144"/>
    </location>
</feature>
<protein>
    <submittedName>
        <fullName evidence="13">Duf221 domain-containing protein</fullName>
    </submittedName>
</protein>
<sequence>MDHGAFQAPLGPDGLFEITGNRSKVPEAGGSHRNKSSSVYSLIYTLIPSVLVAVVLLGVFVLIRSKLRRLYAPRTFIDVLTEQEKTPRDPDTKFAWVKYFTTFEDTDLLNWQTLDAYLYVRFFKIIVVTCFFGFLLVGAVLIPINATGGGGQKQLDILSFSNVKDPKRYWAHAIMAWIFFGFVLFMVTRETIFLIHLRQAYLLSPWNSSKISSRTVLFTSVPKHYCNKERIKSLFDEVKTVWLVEDFKELEDEIEKMDKVALKLEAAEIKLIRSANAKRLKMVKDPKANPDEHDTDHWLAITRRPKHRHDKFNFIWGNKFDTIAHCQEALQKSIPAVKAAQKLRLDGESKLLGAVFVEFETQSAAQAAFTLVSFNHPERIVPRQVGVHPSEVIWKNLRMSDWEALGRKLLAFAFVAILTIFWGVPVAFIGTISNLNYLSQKVKWLHWLQNLNGKELGLLTGLVPALLLSFIQSLVPRFYRYIARQSGAVTLSHVELRTQSYFFVFSLIQVFLVTTFSSGATAVIGQIAREPRLAPALLAENLPKASNFYISYFVLYGIAISAENVFNPLGLFWDEILPRIWPYGTPRESFIKYTSLDSPGYGSECAKWTNLAVIAISYSCIAPLVLGFATVGFVFIYLAMRYNFFYVFDTDIDTKGAFYAQALQQLTVGIYIAELCLIGLFSTRIKSDLIANGPLILMIILFFATILYQYLMRETLTPLTELLPRNLLAETEADYEARISSESAAASNAQHQNGNGEDSSSSNNNKKDNKKKKTNDDNNNTRNDQAASRHQETQPLLAPDHDARQGRISHRAGSLHHPSRINDIYGHERYLKVKDKFQRWFAPHSQSPAALAATLHPSLREPVPPYPEDIAKLAFVNPAITREPPMLWIVRDEMRISEREIGEARREVEGLDVRDDGAWLDEKNRVQWDKERLREMPLWHGKVVY</sequence>
<dbReference type="Pfam" id="PF13967">
    <property type="entry name" value="RSN1_TM"/>
    <property type="match status" value="1"/>
</dbReference>
<comment type="caution">
    <text evidence="13">The sequence shown here is derived from an EMBL/GenBank/DDBJ whole genome shotgun (WGS) entry which is preliminary data.</text>
</comment>
<feature type="transmembrane region" description="Helical" evidence="8">
    <location>
        <begin position="409"/>
        <end position="436"/>
    </location>
</feature>
<evidence type="ECO:0000259" key="11">
    <source>
        <dbReference type="Pfam" id="PF13967"/>
    </source>
</evidence>
<evidence type="ECO:0000313" key="14">
    <source>
        <dbReference type="Proteomes" id="UP000572817"/>
    </source>
</evidence>
<feature type="domain" description="CSC1/OSCA1-like cytosolic" evidence="12">
    <location>
        <begin position="213"/>
        <end position="396"/>
    </location>
</feature>
<proteinExistence type="inferred from homology"/>
<feature type="transmembrane region" description="Helical" evidence="8">
    <location>
        <begin position="169"/>
        <end position="188"/>
    </location>
</feature>
<evidence type="ECO:0000259" key="10">
    <source>
        <dbReference type="Pfam" id="PF12621"/>
    </source>
</evidence>
<evidence type="ECO:0000256" key="5">
    <source>
        <dbReference type="ARBA" id="ARBA00022989"/>
    </source>
</evidence>
<dbReference type="OrthoDB" id="1076608at2759"/>
<feature type="transmembrane region" description="Helical" evidence="8">
    <location>
        <begin position="611"/>
        <end position="638"/>
    </location>
</feature>
<feature type="domain" description="CSC1/OSCA1-like N-terminal transmembrane" evidence="11">
    <location>
        <begin position="42"/>
        <end position="190"/>
    </location>
</feature>
<accession>A0A8H4IXN8</accession>
<evidence type="ECO:0000256" key="8">
    <source>
        <dbReference type="SAM" id="Phobius"/>
    </source>
</evidence>
<dbReference type="Pfam" id="PF14703">
    <property type="entry name" value="PHM7_cyt"/>
    <property type="match status" value="1"/>
</dbReference>
<dbReference type="InterPro" id="IPR022257">
    <property type="entry name" value="PHM7_ext"/>
</dbReference>
<comment type="similarity">
    <text evidence="2">Belongs to the CSC1 (TC 1.A.17) family.</text>
</comment>
<feature type="transmembrane region" description="Helical" evidence="8">
    <location>
        <begin position="500"/>
        <end position="528"/>
    </location>
</feature>
<feature type="transmembrane region" description="Helical" evidence="8">
    <location>
        <begin position="42"/>
        <end position="63"/>
    </location>
</feature>
<name>A0A8H4IXN8_9PEZI</name>
<feature type="domain" description="CSC1/OSCA1-like 7TM region" evidence="9">
    <location>
        <begin position="407"/>
        <end position="681"/>
    </location>
</feature>
<keyword evidence="4 8" id="KW-0812">Transmembrane</keyword>
<reference evidence="13" key="1">
    <citation type="submission" date="2020-04" db="EMBL/GenBank/DDBJ databases">
        <title>Genome Assembly and Annotation of Botryosphaeria dothidea sdau 11-99, a Latent Pathogen of Apple Fruit Ring Rot in China.</title>
        <authorList>
            <person name="Yu C."/>
            <person name="Diao Y."/>
            <person name="Lu Q."/>
            <person name="Zhao J."/>
            <person name="Cui S."/>
            <person name="Peng C."/>
            <person name="He B."/>
            <person name="Liu H."/>
        </authorList>
    </citation>
    <scope>NUCLEOTIDE SEQUENCE [LARGE SCALE GENOMIC DNA]</scope>
    <source>
        <strain evidence="13">Sdau11-99</strain>
    </source>
</reference>
<feature type="transmembrane region" description="Helical" evidence="8">
    <location>
        <begin position="658"/>
        <end position="682"/>
    </location>
</feature>
<feature type="domain" description="10TM putative phosphate transporter extracellular tail" evidence="10">
    <location>
        <begin position="840"/>
        <end position="930"/>
    </location>
</feature>
<feature type="transmembrane region" description="Helical" evidence="8">
    <location>
        <begin position="548"/>
        <end position="573"/>
    </location>
</feature>
<keyword evidence="6 8" id="KW-0472">Membrane</keyword>
<evidence type="ECO:0000259" key="9">
    <source>
        <dbReference type="Pfam" id="PF02714"/>
    </source>
</evidence>
<evidence type="ECO:0000256" key="1">
    <source>
        <dbReference type="ARBA" id="ARBA00004141"/>
    </source>
</evidence>
<evidence type="ECO:0000256" key="7">
    <source>
        <dbReference type="SAM" id="MobiDB-lite"/>
    </source>
</evidence>
<dbReference type="EMBL" id="WWBZ02000022">
    <property type="protein sequence ID" value="KAF4308194.1"/>
    <property type="molecule type" value="Genomic_DNA"/>
</dbReference>
<organism evidence="13 14">
    <name type="scientific">Botryosphaeria dothidea</name>
    <dbReference type="NCBI Taxonomy" id="55169"/>
    <lineage>
        <taxon>Eukaryota</taxon>
        <taxon>Fungi</taxon>
        <taxon>Dikarya</taxon>
        <taxon>Ascomycota</taxon>
        <taxon>Pezizomycotina</taxon>
        <taxon>Dothideomycetes</taxon>
        <taxon>Dothideomycetes incertae sedis</taxon>
        <taxon>Botryosphaeriales</taxon>
        <taxon>Botryosphaeriaceae</taxon>
        <taxon>Botryosphaeria</taxon>
    </lineage>
</organism>
<dbReference type="InterPro" id="IPR027815">
    <property type="entry name" value="CSC1/OSCA1-like_cyt"/>
</dbReference>
<evidence type="ECO:0000256" key="3">
    <source>
        <dbReference type="ARBA" id="ARBA00022448"/>
    </source>
</evidence>
<evidence type="ECO:0000256" key="2">
    <source>
        <dbReference type="ARBA" id="ARBA00007779"/>
    </source>
</evidence>
<dbReference type="InterPro" id="IPR045122">
    <property type="entry name" value="Csc1-like"/>
</dbReference>
<feature type="transmembrane region" description="Helical" evidence="8">
    <location>
        <begin position="456"/>
        <end position="479"/>
    </location>
</feature>
<dbReference type="PANTHER" id="PTHR13018:SF26">
    <property type="entry name" value="DOMAIN PROTEIN, PUTATIVE (AFU_ORTHOLOGUE AFUA_5G10920)-RELATED"/>
    <property type="match status" value="1"/>
</dbReference>
<dbReference type="Pfam" id="PF12621">
    <property type="entry name" value="PHM7_ext"/>
    <property type="match status" value="1"/>
</dbReference>
<feature type="transmembrane region" description="Helical" evidence="8">
    <location>
        <begin position="689"/>
        <end position="711"/>
    </location>
</feature>
<dbReference type="GO" id="GO:0005886">
    <property type="term" value="C:plasma membrane"/>
    <property type="evidence" value="ECO:0007669"/>
    <property type="project" value="TreeGrafter"/>
</dbReference>
<keyword evidence="3" id="KW-0813">Transport</keyword>
<evidence type="ECO:0000259" key="12">
    <source>
        <dbReference type="Pfam" id="PF14703"/>
    </source>
</evidence>
<feature type="region of interest" description="Disordered" evidence="7">
    <location>
        <begin position="743"/>
        <end position="799"/>
    </location>
</feature>
<dbReference type="Proteomes" id="UP000572817">
    <property type="component" value="Unassembled WGS sequence"/>
</dbReference>
<dbReference type="InterPro" id="IPR003864">
    <property type="entry name" value="CSC1/OSCA1-like_7TM"/>
</dbReference>
<dbReference type="Pfam" id="PF02714">
    <property type="entry name" value="RSN1_7TM"/>
    <property type="match status" value="1"/>
</dbReference>
<dbReference type="PANTHER" id="PTHR13018">
    <property type="entry name" value="PROBABLE MEMBRANE PROTEIN DUF221-RELATED"/>
    <property type="match status" value="1"/>
</dbReference>
<keyword evidence="5 8" id="KW-1133">Transmembrane helix</keyword>
<dbReference type="InterPro" id="IPR032880">
    <property type="entry name" value="CSC1/OSCA1-like_N"/>
</dbReference>
<gene>
    <name evidence="13" type="ORF">GTA08_BOTSDO04710</name>
</gene>
<dbReference type="GO" id="GO:0005227">
    <property type="term" value="F:calcium-activated cation channel activity"/>
    <property type="evidence" value="ECO:0007669"/>
    <property type="project" value="InterPro"/>
</dbReference>
<evidence type="ECO:0000256" key="6">
    <source>
        <dbReference type="ARBA" id="ARBA00023136"/>
    </source>
</evidence>
<comment type="subcellular location">
    <subcellularLocation>
        <location evidence="1">Membrane</location>
        <topology evidence="1">Multi-pass membrane protein</topology>
    </subcellularLocation>
</comment>
<keyword evidence="14" id="KW-1185">Reference proteome</keyword>
<evidence type="ECO:0000313" key="13">
    <source>
        <dbReference type="EMBL" id="KAF4308194.1"/>
    </source>
</evidence>
<evidence type="ECO:0000256" key="4">
    <source>
        <dbReference type="ARBA" id="ARBA00022692"/>
    </source>
</evidence>
<dbReference type="AlphaFoldDB" id="A0A8H4IXN8"/>